<evidence type="ECO:0008006" key="4">
    <source>
        <dbReference type="Google" id="ProtNLM"/>
    </source>
</evidence>
<accession>W2S000</accession>
<dbReference type="VEuPathDB" id="FungiDB:HMPREF1541_03214"/>
<feature type="compositionally biased region" description="Polar residues" evidence="1">
    <location>
        <begin position="87"/>
        <end position="103"/>
    </location>
</feature>
<protein>
    <recommendedName>
        <fullName evidence="4">C2H2-type domain-containing protein</fullName>
    </recommendedName>
</protein>
<dbReference type="OrthoDB" id="2687452at2759"/>
<feature type="region of interest" description="Disordered" evidence="1">
    <location>
        <begin position="75"/>
        <end position="107"/>
    </location>
</feature>
<dbReference type="HOGENOM" id="CLU_081645_1_0_1"/>
<dbReference type="GeneID" id="19970553"/>
<dbReference type="RefSeq" id="XP_008715788.1">
    <property type="nucleotide sequence ID" value="XM_008717566.1"/>
</dbReference>
<evidence type="ECO:0000313" key="3">
    <source>
        <dbReference type="Proteomes" id="UP000030752"/>
    </source>
</evidence>
<dbReference type="eggNOG" id="ENOG502SXT7">
    <property type="taxonomic scope" value="Eukaryota"/>
</dbReference>
<name>W2S000_CYPE1</name>
<dbReference type="AlphaFoldDB" id="W2S000"/>
<proteinExistence type="predicted"/>
<dbReference type="InParanoid" id="W2S000"/>
<evidence type="ECO:0000313" key="2">
    <source>
        <dbReference type="EMBL" id="ETN41279.1"/>
    </source>
</evidence>
<feature type="region of interest" description="Disordered" evidence="1">
    <location>
        <begin position="212"/>
        <end position="231"/>
    </location>
</feature>
<dbReference type="Proteomes" id="UP000030752">
    <property type="component" value="Unassembled WGS sequence"/>
</dbReference>
<dbReference type="STRING" id="1220924.W2S000"/>
<sequence length="231" mass="26479">MAMTYTRHQTFSQQFGDPMAYQPPYYHHELHSGDNESLFSRCQPRFVGADRHAVSSFNMYEQSCFSHPSHAPHTGFFPASPNDNDDYSNSYSTGTTPRSSVDSSPREKHYKPILFQQPHRHDQDRLSGSVEPVSTKTLLVPTKPHCIHPDCLDASGQPQKFFSRKADVGRHVRSQHERNYIDCPKNRCARKGDGGFTRQDHLKEHLRQYHQEKLAKRASGSGSRRTTSRHV</sequence>
<evidence type="ECO:0000256" key="1">
    <source>
        <dbReference type="SAM" id="MobiDB-lite"/>
    </source>
</evidence>
<keyword evidence="3" id="KW-1185">Reference proteome</keyword>
<gene>
    <name evidence="2" type="ORF">HMPREF1541_03214</name>
</gene>
<dbReference type="EMBL" id="KB822719">
    <property type="protein sequence ID" value="ETN41279.1"/>
    <property type="molecule type" value="Genomic_DNA"/>
</dbReference>
<organism evidence="2 3">
    <name type="scientific">Cyphellophora europaea (strain CBS 101466)</name>
    <name type="common">Phialophora europaea</name>
    <dbReference type="NCBI Taxonomy" id="1220924"/>
    <lineage>
        <taxon>Eukaryota</taxon>
        <taxon>Fungi</taxon>
        <taxon>Dikarya</taxon>
        <taxon>Ascomycota</taxon>
        <taxon>Pezizomycotina</taxon>
        <taxon>Eurotiomycetes</taxon>
        <taxon>Chaetothyriomycetidae</taxon>
        <taxon>Chaetothyriales</taxon>
        <taxon>Cyphellophoraceae</taxon>
        <taxon>Cyphellophora</taxon>
    </lineage>
</organism>
<reference evidence="2 3" key="1">
    <citation type="submission" date="2013-03" db="EMBL/GenBank/DDBJ databases">
        <title>The Genome Sequence of Phialophora europaea CBS 101466.</title>
        <authorList>
            <consortium name="The Broad Institute Genomics Platform"/>
            <person name="Cuomo C."/>
            <person name="de Hoog S."/>
            <person name="Gorbushina A."/>
            <person name="Walker B."/>
            <person name="Young S.K."/>
            <person name="Zeng Q."/>
            <person name="Gargeya S."/>
            <person name="Fitzgerald M."/>
            <person name="Haas B."/>
            <person name="Abouelleil A."/>
            <person name="Allen A.W."/>
            <person name="Alvarado L."/>
            <person name="Arachchi H.M."/>
            <person name="Berlin A.M."/>
            <person name="Chapman S.B."/>
            <person name="Gainer-Dewar J."/>
            <person name="Goldberg J."/>
            <person name="Griggs A."/>
            <person name="Gujja S."/>
            <person name="Hansen M."/>
            <person name="Howarth C."/>
            <person name="Imamovic A."/>
            <person name="Ireland A."/>
            <person name="Larimer J."/>
            <person name="McCowan C."/>
            <person name="Murphy C."/>
            <person name="Pearson M."/>
            <person name="Poon T.W."/>
            <person name="Priest M."/>
            <person name="Roberts A."/>
            <person name="Saif S."/>
            <person name="Shea T."/>
            <person name="Sisk P."/>
            <person name="Sykes S."/>
            <person name="Wortman J."/>
            <person name="Nusbaum C."/>
            <person name="Birren B."/>
        </authorList>
    </citation>
    <scope>NUCLEOTIDE SEQUENCE [LARGE SCALE GENOMIC DNA]</scope>
    <source>
        <strain evidence="2 3">CBS 101466</strain>
    </source>
</reference>